<gene>
    <name evidence="1" type="ordered locus">Bcep1808_6859</name>
</gene>
<dbReference type="KEGG" id="bvi:Bcep1808_6859"/>
<dbReference type="AlphaFoldDB" id="A4JTZ3"/>
<dbReference type="EMBL" id="CP000617">
    <property type="protein sequence ID" value="ABO59746.1"/>
    <property type="molecule type" value="Genomic_DNA"/>
</dbReference>
<keyword evidence="1" id="KW-0614">Plasmid</keyword>
<evidence type="ECO:0000313" key="2">
    <source>
        <dbReference type="Proteomes" id="UP000002287"/>
    </source>
</evidence>
<protein>
    <submittedName>
        <fullName evidence="1">Uncharacterized protein</fullName>
    </submittedName>
</protein>
<organism evidence="1 2">
    <name type="scientific">Burkholderia vietnamiensis (strain G4 / LMG 22486)</name>
    <name type="common">Burkholderia cepacia (strain R1808)</name>
    <dbReference type="NCBI Taxonomy" id="269482"/>
    <lineage>
        <taxon>Bacteria</taxon>
        <taxon>Pseudomonadati</taxon>
        <taxon>Pseudomonadota</taxon>
        <taxon>Betaproteobacteria</taxon>
        <taxon>Burkholderiales</taxon>
        <taxon>Burkholderiaceae</taxon>
        <taxon>Burkholderia</taxon>
        <taxon>Burkholderia cepacia complex</taxon>
    </lineage>
</organism>
<name>A4JTZ3_BURVG</name>
<accession>A4JTZ3</accession>
<reference evidence="1 2" key="1">
    <citation type="submission" date="2007-03" db="EMBL/GenBank/DDBJ databases">
        <title>Complete sequence of plasmid pBVIE01 of Burkholderia vietnamiensis G4.</title>
        <authorList>
            <consortium name="US DOE Joint Genome Institute"/>
            <person name="Copeland A."/>
            <person name="Lucas S."/>
            <person name="Lapidus A."/>
            <person name="Barry K."/>
            <person name="Detter J.C."/>
            <person name="Glavina del Rio T."/>
            <person name="Hammon N."/>
            <person name="Israni S."/>
            <person name="Dalin E."/>
            <person name="Tice H."/>
            <person name="Pitluck S."/>
            <person name="Chain P."/>
            <person name="Malfatti S."/>
            <person name="Shin M."/>
            <person name="Vergez L."/>
            <person name="Schmutz J."/>
            <person name="Larimer F."/>
            <person name="Land M."/>
            <person name="Hauser L."/>
            <person name="Kyrpides N."/>
            <person name="Tiedje J."/>
            <person name="Richardson P."/>
        </authorList>
    </citation>
    <scope>NUCLEOTIDE SEQUENCE [LARGE SCALE GENOMIC DNA]</scope>
    <source>
        <strain evidence="2">G4 / LMG 22486</strain>
        <plasmid evidence="1 2">pBVIE01</plasmid>
    </source>
</reference>
<proteinExistence type="predicted"/>
<sequence length="131" mass="13916">MRRARRAGAEEQLKVKRNAANSNANSSAPPHGHHLANAYTEATEVGGGLFAVRMSDGGWSIADGPGTTLSAPDEIECAGWHLPVRFASKEAAVDAIGAGPDAWFDIEINGAWVLHCVERGAVITEAYRRAH</sequence>
<dbReference type="HOGENOM" id="CLU_1923673_0_0_4"/>
<geneLocation type="plasmid" evidence="1 2">
    <name>pBVIE01</name>
</geneLocation>
<dbReference type="Proteomes" id="UP000002287">
    <property type="component" value="Plasmid pBVIE01"/>
</dbReference>
<evidence type="ECO:0000313" key="1">
    <source>
        <dbReference type="EMBL" id="ABO59746.1"/>
    </source>
</evidence>